<evidence type="ECO:0000313" key="4">
    <source>
        <dbReference type="Proteomes" id="UP000027037"/>
    </source>
</evidence>
<protein>
    <submittedName>
        <fullName evidence="3">Uncharacterized protein</fullName>
    </submittedName>
</protein>
<organism evidence="3 4">
    <name type="scientific">Hyphomonas beringensis</name>
    <dbReference type="NCBI Taxonomy" id="1280946"/>
    <lineage>
        <taxon>Bacteria</taxon>
        <taxon>Pseudomonadati</taxon>
        <taxon>Pseudomonadota</taxon>
        <taxon>Alphaproteobacteria</taxon>
        <taxon>Hyphomonadales</taxon>
        <taxon>Hyphomonadaceae</taxon>
        <taxon>Hyphomonas</taxon>
    </lineage>
</organism>
<feature type="chain" id="PRO_5001614399" evidence="2">
    <location>
        <begin position="24"/>
        <end position="88"/>
    </location>
</feature>
<dbReference type="RefSeq" id="WP_034796437.1">
    <property type="nucleotide sequence ID" value="NZ_AWFF01000040.1"/>
</dbReference>
<name>A0A062UCE3_9PROT</name>
<keyword evidence="2" id="KW-0732">Signal</keyword>
<proteinExistence type="predicted"/>
<dbReference type="OrthoDB" id="7620301at2"/>
<evidence type="ECO:0000313" key="3">
    <source>
        <dbReference type="EMBL" id="KCZ54249.1"/>
    </source>
</evidence>
<dbReference type="PROSITE" id="PS51257">
    <property type="entry name" value="PROKAR_LIPOPROTEIN"/>
    <property type="match status" value="1"/>
</dbReference>
<dbReference type="Proteomes" id="UP000027037">
    <property type="component" value="Unassembled WGS sequence"/>
</dbReference>
<gene>
    <name evidence="3" type="ORF">HY29_15065</name>
</gene>
<reference evidence="3 4" key="1">
    <citation type="journal article" date="2014" name="Antonie Van Leeuwenhoek">
        <title>Hyphomonas beringensis sp. nov. and Hyphomonas chukchiensis sp. nov., isolated from surface seawater of the Bering Sea and Chukchi Sea.</title>
        <authorList>
            <person name="Li C."/>
            <person name="Lai Q."/>
            <person name="Li G."/>
            <person name="Dong C."/>
            <person name="Wang J."/>
            <person name="Liao Y."/>
            <person name="Shao Z."/>
        </authorList>
    </citation>
    <scope>NUCLEOTIDE SEQUENCE [LARGE SCALE GENOMIC DNA]</scope>
    <source>
        <strain evidence="3 4">25B14_1</strain>
    </source>
</reference>
<accession>A0A062UCE3</accession>
<evidence type="ECO:0000256" key="2">
    <source>
        <dbReference type="SAM" id="SignalP"/>
    </source>
</evidence>
<dbReference type="STRING" id="1280946.HY29_15065"/>
<dbReference type="PATRIC" id="fig|1280946.3.peg.2020"/>
<feature type="region of interest" description="Disordered" evidence="1">
    <location>
        <begin position="57"/>
        <end position="88"/>
    </location>
</feature>
<dbReference type="AlphaFoldDB" id="A0A062UCE3"/>
<evidence type="ECO:0000256" key="1">
    <source>
        <dbReference type="SAM" id="MobiDB-lite"/>
    </source>
</evidence>
<keyword evidence="4" id="KW-1185">Reference proteome</keyword>
<feature type="signal peptide" evidence="2">
    <location>
        <begin position="1"/>
        <end position="23"/>
    </location>
</feature>
<sequence length="88" mass="9111">MIPANRLTAVRLAAGLTGLCLMAACQSEPAVTTYSVTPQAQAYEPVAVASNLDLTQPEEPVTNQWGGVIPEAKPTTSVDDGGLGEIKD</sequence>
<comment type="caution">
    <text evidence="3">The sequence shown here is derived from an EMBL/GenBank/DDBJ whole genome shotgun (WGS) entry which is preliminary data.</text>
</comment>
<dbReference type="EMBL" id="AWFF01000040">
    <property type="protein sequence ID" value="KCZ54249.1"/>
    <property type="molecule type" value="Genomic_DNA"/>
</dbReference>